<proteinExistence type="inferred from homology"/>
<reference evidence="6 7" key="1">
    <citation type="submission" date="2020-08" db="EMBL/GenBank/DDBJ databases">
        <title>Genomic Encyclopedia of Type Strains, Phase IV (KMG-IV): sequencing the most valuable type-strain genomes for metagenomic binning, comparative biology and taxonomic classification.</title>
        <authorList>
            <person name="Goeker M."/>
        </authorList>
    </citation>
    <scope>NUCLEOTIDE SEQUENCE [LARGE SCALE GENOMIC DNA]</scope>
    <source>
        <strain evidence="6 7">DSM 24163</strain>
    </source>
</reference>
<dbReference type="InterPro" id="IPR011517">
    <property type="entry name" value="RNA_pol_sigma70_ECF-like"/>
</dbReference>
<evidence type="ECO:0000256" key="2">
    <source>
        <dbReference type="ARBA" id="ARBA00023015"/>
    </source>
</evidence>
<sequence length="190" mass="21543">MRTAMVDITELIHQARDGDAAASEQLFAHVYDDLRHIAARQLGRQRGQMQVTSLVHEAWFRLARPDALRMNDRAHFYAIAARAMRQLVIDHARQRVAGKRGGGEVMLELDSQVATAGRDSELLALDQALEQLAEVEPELGRMVEMRFFAGMELAEITDVTGRSERSLKRDWRRARAFLHARLSNAEVLPE</sequence>
<dbReference type="RefSeq" id="WP_183959880.1">
    <property type="nucleotide sequence ID" value="NZ_JACHHP010000001.1"/>
</dbReference>
<evidence type="ECO:0000256" key="4">
    <source>
        <dbReference type="ARBA" id="ARBA00023163"/>
    </source>
</evidence>
<dbReference type="InterPro" id="IPR013325">
    <property type="entry name" value="RNA_pol_sigma_r2"/>
</dbReference>
<dbReference type="InterPro" id="IPR053812">
    <property type="entry name" value="HTH_Sigma70_ECF-like"/>
</dbReference>
<dbReference type="GO" id="GO:0006352">
    <property type="term" value="P:DNA-templated transcription initiation"/>
    <property type="evidence" value="ECO:0007669"/>
    <property type="project" value="InterPro"/>
</dbReference>
<dbReference type="GO" id="GO:0016987">
    <property type="term" value="F:sigma factor activity"/>
    <property type="evidence" value="ECO:0007669"/>
    <property type="project" value="UniProtKB-KW"/>
</dbReference>
<name>A0A7W8G055_9GAMM</name>
<keyword evidence="7" id="KW-1185">Reference proteome</keyword>
<accession>A0A7W8G055</accession>
<feature type="domain" description="RNA polymerase sigma-70 ECF-like HTH" evidence="5">
    <location>
        <begin position="6"/>
        <end position="183"/>
    </location>
</feature>
<evidence type="ECO:0000256" key="3">
    <source>
        <dbReference type="ARBA" id="ARBA00023082"/>
    </source>
</evidence>
<dbReference type="EMBL" id="JACHHP010000001">
    <property type="protein sequence ID" value="MBB5207368.1"/>
    <property type="molecule type" value="Genomic_DNA"/>
</dbReference>
<evidence type="ECO:0000313" key="6">
    <source>
        <dbReference type="EMBL" id="MBB5207368.1"/>
    </source>
</evidence>
<evidence type="ECO:0000259" key="5">
    <source>
        <dbReference type="Pfam" id="PF07638"/>
    </source>
</evidence>
<dbReference type="InterPro" id="IPR039425">
    <property type="entry name" value="RNA_pol_sigma-70-like"/>
</dbReference>
<dbReference type="NCBIfam" id="TIGR02937">
    <property type="entry name" value="sigma70-ECF"/>
    <property type="match status" value="1"/>
</dbReference>
<organism evidence="6 7">
    <name type="scientific">Chiayiivirga flava</name>
    <dbReference type="NCBI Taxonomy" id="659595"/>
    <lineage>
        <taxon>Bacteria</taxon>
        <taxon>Pseudomonadati</taxon>
        <taxon>Pseudomonadota</taxon>
        <taxon>Gammaproteobacteria</taxon>
        <taxon>Lysobacterales</taxon>
        <taxon>Lysobacteraceae</taxon>
        <taxon>Chiayiivirga</taxon>
    </lineage>
</organism>
<keyword evidence="2" id="KW-0805">Transcription regulation</keyword>
<dbReference type="InterPro" id="IPR036388">
    <property type="entry name" value="WH-like_DNA-bd_sf"/>
</dbReference>
<dbReference type="InterPro" id="IPR013324">
    <property type="entry name" value="RNA_pol_sigma_r3/r4-like"/>
</dbReference>
<dbReference type="AlphaFoldDB" id="A0A7W8G055"/>
<evidence type="ECO:0000313" key="7">
    <source>
        <dbReference type="Proteomes" id="UP000521199"/>
    </source>
</evidence>
<keyword evidence="4" id="KW-0804">Transcription</keyword>
<keyword evidence="3" id="KW-0731">Sigma factor</keyword>
<dbReference type="PANTHER" id="PTHR43133:SF39">
    <property type="entry name" value="SIMILAR TO RNA POLYMERASE SIGMA-E FACTOR"/>
    <property type="match status" value="1"/>
</dbReference>
<comment type="similarity">
    <text evidence="1">Belongs to the sigma-70 factor family. ECF subfamily.</text>
</comment>
<dbReference type="Gene3D" id="1.10.1740.10">
    <property type="match status" value="1"/>
</dbReference>
<dbReference type="SUPFAM" id="SSF88946">
    <property type="entry name" value="Sigma2 domain of RNA polymerase sigma factors"/>
    <property type="match status" value="1"/>
</dbReference>
<dbReference type="Pfam" id="PF07638">
    <property type="entry name" value="Sigma70_ECF"/>
    <property type="match status" value="1"/>
</dbReference>
<dbReference type="Gene3D" id="1.10.10.10">
    <property type="entry name" value="Winged helix-like DNA-binding domain superfamily/Winged helix DNA-binding domain"/>
    <property type="match status" value="1"/>
</dbReference>
<gene>
    <name evidence="6" type="ORF">HNQ52_000884</name>
</gene>
<dbReference type="NCBIfam" id="TIGR02999">
    <property type="entry name" value="Sig-70_X6"/>
    <property type="match status" value="1"/>
</dbReference>
<dbReference type="SUPFAM" id="SSF88659">
    <property type="entry name" value="Sigma3 and sigma4 domains of RNA polymerase sigma factors"/>
    <property type="match status" value="1"/>
</dbReference>
<comment type="caution">
    <text evidence="6">The sequence shown here is derived from an EMBL/GenBank/DDBJ whole genome shotgun (WGS) entry which is preliminary data.</text>
</comment>
<evidence type="ECO:0000256" key="1">
    <source>
        <dbReference type="ARBA" id="ARBA00010641"/>
    </source>
</evidence>
<dbReference type="Proteomes" id="UP000521199">
    <property type="component" value="Unassembled WGS sequence"/>
</dbReference>
<dbReference type="InterPro" id="IPR014284">
    <property type="entry name" value="RNA_pol_sigma-70_dom"/>
</dbReference>
<dbReference type="PANTHER" id="PTHR43133">
    <property type="entry name" value="RNA POLYMERASE ECF-TYPE SIGMA FACTO"/>
    <property type="match status" value="1"/>
</dbReference>
<protein>
    <submittedName>
        <fullName evidence="6">RNA polymerase sigma factor (TIGR02999 family)</fullName>
    </submittedName>
</protein>